<dbReference type="VEuPathDB" id="FungiDB:MGL_2545"/>
<feature type="region of interest" description="Disordered" evidence="2">
    <location>
        <begin position="432"/>
        <end position="477"/>
    </location>
</feature>
<dbReference type="Gene3D" id="1.20.900.10">
    <property type="entry name" value="Dbl homology (DH) domain"/>
    <property type="match status" value="1"/>
</dbReference>
<protein>
    <recommendedName>
        <fullName evidence="3">DH domain-containing protein</fullName>
    </recommendedName>
</protein>
<keyword evidence="1" id="KW-0175">Coiled coil</keyword>
<name>A8Q4I3_MALGO</name>
<dbReference type="RefSeq" id="XP_001730163.1">
    <property type="nucleotide sequence ID" value="XM_001730111.1"/>
</dbReference>
<dbReference type="Proteomes" id="UP000008837">
    <property type="component" value="Unassembled WGS sequence"/>
</dbReference>
<sequence length="900" mass="101072">MKGVGNAGLRELMVEPLQRIPRYQLLIGNLLKHLPSTSPQVQRLQDASSAATLIASRRVTDGERLAAVLWSCQRTIDRFPPELVSLHRELLGCIDVDELTADTTQSKAFYTLGSVLGRRTRSSFALLIFTDALVLIQRHSSTPTHILLGVHEPDRLAEMMRSAQIGPHQNSRRTELSFAGMASLLDVSASGQGSQFTLEFKRPLRGAQNRVLTRHFVDAMPDAQSSHIPLFLDCLWQSQVIYRARGHALAARTNVTDSSKGPLSLFWTLFTRSQYDRFKSRDRLLIMLGSLDYSSRDAMARSSELFVNVELQEDVDECIAYLSRAWGAQTRQVTTPLTDLPRICADLLVLTTLPSTKPVVVPVEVSPNKPVRRAQSLHTERRNVPNVHRARSLMSERVRASIHESLEAVQKSECQELQLGRKRSVPLADLSNMSPKRRVLPSEAEGSENVPIPVQEAMPQAEPMDEQGTPNKRGPAQLSMYADDTLDLPNPFDERGAMPSSSPILPEPTKMEEPVAEILHEAVLDEPMHDVPGEQLPPESAVEPTHVHEEPNPSVSTQKPELEEEHVPFSLPEQEQAAPDAEPKAEPGQETMPVAGDNLLPDPTVGESASEPIPTNNSVADESQAPPPPPKELSKLKAPSVSEKEMHDMLRPLLEHIQVTPSHQPVVVHAKRGEVAESRRAEIVVPQPLDISQHQLETLPEERSGDDILYVPPTSETTDLATMKHAITSLNERILSLRRFRPSAQTPEWPDEWNAFKQAVKHLNVSWTKMERAYENNQMELASLRLTQPEYDTRVHLSQEEYSDLQNQCNMVLPLRLQVEKLTEQSESLKELERDTRLENAELYNVFNEELSKLYRHSFRPANEEIDTLREALVAAKKEVNDLRKENRFLRLHHTIGDAP</sequence>
<feature type="compositionally biased region" description="Basic and acidic residues" evidence="2">
    <location>
        <begin position="509"/>
        <end position="532"/>
    </location>
</feature>
<dbReference type="Pfam" id="PF00621">
    <property type="entry name" value="RhoGEF"/>
    <property type="match status" value="1"/>
</dbReference>
<reference evidence="4 5" key="1">
    <citation type="journal article" date="2007" name="Proc. Natl. Acad. Sci. U.S.A.">
        <title>Dandruff-associated Malassezia genomes reveal convergent and divergent virulence traits shared with plant and human fungal pathogens.</title>
        <authorList>
            <person name="Xu J."/>
            <person name="Saunders C.W."/>
            <person name="Hu P."/>
            <person name="Grant R.A."/>
            <person name="Boekhout T."/>
            <person name="Kuramae E.E."/>
            <person name="Kronstad J.W."/>
            <person name="Deangelis Y.M."/>
            <person name="Reeder N.L."/>
            <person name="Johnstone K.R."/>
            <person name="Leland M."/>
            <person name="Fieno A.M."/>
            <person name="Begley W.M."/>
            <person name="Sun Y."/>
            <person name="Lacey M.P."/>
            <person name="Chaudhary T."/>
            <person name="Keough T."/>
            <person name="Chu L."/>
            <person name="Sears R."/>
            <person name="Yuan B."/>
            <person name="Dawson T.L.Jr."/>
        </authorList>
    </citation>
    <scope>NUCLEOTIDE SEQUENCE [LARGE SCALE GENOMIC DNA]</scope>
    <source>
        <strain evidence="5">ATCC MYA-4612 / CBS 7966</strain>
    </source>
</reference>
<dbReference type="PANTHER" id="PTHR12673">
    <property type="entry name" value="FACIOGENITAL DYSPLASIA PROTEIN"/>
    <property type="match status" value="1"/>
</dbReference>
<dbReference type="PANTHER" id="PTHR12673:SF270">
    <property type="entry name" value="FYVE-TYPE DOMAIN-CONTAINING PROTEIN"/>
    <property type="match status" value="1"/>
</dbReference>
<dbReference type="AlphaFoldDB" id="A8Q4I3"/>
<proteinExistence type="predicted"/>
<keyword evidence="5" id="KW-1185">Reference proteome</keyword>
<dbReference type="PROSITE" id="PS50010">
    <property type="entry name" value="DH_2"/>
    <property type="match status" value="1"/>
</dbReference>
<accession>A8Q4I3</accession>
<gene>
    <name evidence="4" type="ORF">MGL_2545</name>
</gene>
<feature type="coiled-coil region" evidence="1">
    <location>
        <begin position="815"/>
        <end position="842"/>
    </location>
</feature>
<dbReference type="SUPFAM" id="SSF48065">
    <property type="entry name" value="DBL homology domain (DH-domain)"/>
    <property type="match status" value="1"/>
</dbReference>
<evidence type="ECO:0000256" key="2">
    <source>
        <dbReference type="SAM" id="MobiDB-lite"/>
    </source>
</evidence>
<dbReference type="KEGG" id="mgl:MGL_2545"/>
<dbReference type="InParanoid" id="A8Q4I3"/>
<feature type="domain" description="DH" evidence="3">
    <location>
        <begin position="1"/>
        <end position="47"/>
    </location>
</feature>
<evidence type="ECO:0000259" key="3">
    <source>
        <dbReference type="PROSITE" id="PS50010"/>
    </source>
</evidence>
<evidence type="ECO:0000256" key="1">
    <source>
        <dbReference type="SAM" id="Coils"/>
    </source>
</evidence>
<organism evidence="4 5">
    <name type="scientific">Malassezia globosa (strain ATCC MYA-4612 / CBS 7966)</name>
    <name type="common">Dandruff-associated fungus</name>
    <dbReference type="NCBI Taxonomy" id="425265"/>
    <lineage>
        <taxon>Eukaryota</taxon>
        <taxon>Fungi</taxon>
        <taxon>Dikarya</taxon>
        <taxon>Basidiomycota</taxon>
        <taxon>Ustilaginomycotina</taxon>
        <taxon>Malasseziomycetes</taxon>
        <taxon>Malasseziales</taxon>
        <taxon>Malasseziaceae</taxon>
        <taxon>Malassezia</taxon>
    </lineage>
</organism>
<dbReference type="GO" id="GO:0005085">
    <property type="term" value="F:guanyl-nucleotide exchange factor activity"/>
    <property type="evidence" value="ECO:0007669"/>
    <property type="project" value="InterPro"/>
</dbReference>
<feature type="coiled-coil region" evidence="1">
    <location>
        <begin position="866"/>
        <end position="893"/>
    </location>
</feature>
<dbReference type="InterPro" id="IPR035899">
    <property type="entry name" value="DBL_dom_sf"/>
</dbReference>
<dbReference type="InterPro" id="IPR051092">
    <property type="entry name" value="FYVE_RhoGEF_PH"/>
</dbReference>
<evidence type="ECO:0000313" key="5">
    <source>
        <dbReference type="Proteomes" id="UP000008837"/>
    </source>
</evidence>
<dbReference type="GO" id="GO:0005737">
    <property type="term" value="C:cytoplasm"/>
    <property type="evidence" value="ECO:0007669"/>
    <property type="project" value="TreeGrafter"/>
</dbReference>
<comment type="caution">
    <text evidence="4">The sequence shown here is derived from an EMBL/GenBank/DDBJ whole genome shotgun (WGS) entry which is preliminary data.</text>
</comment>
<dbReference type="OrthoDB" id="245697at2759"/>
<evidence type="ECO:0000313" key="4">
    <source>
        <dbReference type="EMBL" id="EDP42949.1"/>
    </source>
</evidence>
<dbReference type="OMA" id="AYENNQM"/>
<dbReference type="InterPro" id="IPR000219">
    <property type="entry name" value="DH_dom"/>
</dbReference>
<feature type="region of interest" description="Disordered" evidence="2">
    <location>
        <begin position="493"/>
        <end position="641"/>
    </location>
</feature>
<dbReference type="EMBL" id="AAYY01000009">
    <property type="protein sequence ID" value="EDP42949.1"/>
    <property type="molecule type" value="Genomic_DNA"/>
</dbReference>
<dbReference type="STRING" id="425265.A8Q4I3"/>
<dbReference type="GeneID" id="5854470"/>